<evidence type="ECO:0000313" key="6">
    <source>
        <dbReference type="EMBL" id="KRK01245.1"/>
    </source>
</evidence>
<dbReference type="SMART" id="SM00357">
    <property type="entry name" value="CSP"/>
    <property type="match status" value="1"/>
</dbReference>
<evidence type="ECO:0000256" key="2">
    <source>
        <dbReference type="ARBA" id="ARBA00008840"/>
    </source>
</evidence>
<dbReference type="InterPro" id="IPR051373">
    <property type="entry name" value="Lin-28_RNA-binding"/>
</dbReference>
<evidence type="ECO:0000313" key="7">
    <source>
        <dbReference type="Proteomes" id="UP000002282"/>
    </source>
</evidence>
<dbReference type="InterPro" id="IPR002059">
    <property type="entry name" value="CSP_DNA-bd"/>
</dbReference>
<dbReference type="CDD" id="cd04458">
    <property type="entry name" value="CSP_CDS"/>
    <property type="match status" value="1"/>
</dbReference>
<dbReference type="SMR" id="A0A0R1DW02"/>
<dbReference type="GO" id="GO:0031054">
    <property type="term" value="P:pre-miRNA processing"/>
    <property type="evidence" value="ECO:0007669"/>
    <property type="project" value="TreeGrafter"/>
</dbReference>
<name>A0A0R1DW02_DROYA</name>
<dbReference type="InterPro" id="IPR001878">
    <property type="entry name" value="Znf_CCHC"/>
</dbReference>
<feature type="domain" description="CSD" evidence="5">
    <location>
        <begin position="38"/>
        <end position="103"/>
    </location>
</feature>
<feature type="compositionally biased region" description="Low complexity" evidence="4">
    <location>
        <begin position="173"/>
        <end position="186"/>
    </location>
</feature>
<evidence type="ECO:0000259" key="5">
    <source>
        <dbReference type="PROSITE" id="PS51857"/>
    </source>
</evidence>
<protein>
    <recommendedName>
        <fullName evidence="5">CSD domain-containing protein</fullName>
    </recommendedName>
</protein>
<dbReference type="SUPFAM" id="SSF50249">
    <property type="entry name" value="Nucleic acid-binding proteins"/>
    <property type="match status" value="1"/>
</dbReference>
<evidence type="ECO:0000256" key="1">
    <source>
        <dbReference type="ARBA" id="ARBA00004496"/>
    </source>
</evidence>
<accession>A0A0R1DW02</accession>
<sequence length="196" mass="21691">MENLQLENGLNRRTSSQSSTSSANPVNPASPAEECGCVRVGKCKWFNVAKGWGFLTPNDGGQEVFVHQSVIQMSGFRSLGEQEEVEFECQRTSRGLEATRVSSRHGGSCQGSTYRPRINRRTRRMRCYNCGEFANHIASECALGPQPKRCHRCRGEDHLHADCPHRNKTQSHSNSNNSNSNNSSSSGAQEKSEEAT</sequence>
<dbReference type="InterPro" id="IPR036875">
    <property type="entry name" value="Znf_CCHC_sf"/>
</dbReference>
<dbReference type="GO" id="GO:0005829">
    <property type="term" value="C:cytosol"/>
    <property type="evidence" value="ECO:0007669"/>
    <property type="project" value="EnsemblMetazoa"/>
</dbReference>
<dbReference type="InterPro" id="IPR011129">
    <property type="entry name" value="CSD"/>
</dbReference>
<keyword evidence="3" id="KW-0963">Cytoplasm</keyword>
<dbReference type="Pfam" id="PF00313">
    <property type="entry name" value="CSD"/>
    <property type="match status" value="1"/>
</dbReference>
<dbReference type="GO" id="GO:0046427">
    <property type="term" value="P:positive regulation of receptor signaling pathway via JAK-STAT"/>
    <property type="evidence" value="ECO:0007669"/>
    <property type="project" value="EnsemblMetazoa"/>
</dbReference>
<dbReference type="GO" id="GO:2000632">
    <property type="term" value="P:negative regulation of pre-miRNA processing"/>
    <property type="evidence" value="ECO:0007669"/>
    <property type="project" value="EnsemblMetazoa"/>
</dbReference>
<dbReference type="GO" id="GO:0003730">
    <property type="term" value="F:mRNA 3'-UTR binding"/>
    <property type="evidence" value="ECO:0007669"/>
    <property type="project" value="EnsemblMetazoa"/>
</dbReference>
<dbReference type="GO" id="GO:0010494">
    <property type="term" value="C:cytoplasmic stress granule"/>
    <property type="evidence" value="ECO:0007669"/>
    <property type="project" value="EnsemblMetazoa"/>
</dbReference>
<dbReference type="Gene3D" id="4.10.60.10">
    <property type="entry name" value="Zinc finger, CCHC-type"/>
    <property type="match status" value="1"/>
</dbReference>
<dbReference type="GO" id="GO:2000648">
    <property type="term" value="P:positive regulation of stem cell proliferation"/>
    <property type="evidence" value="ECO:0007669"/>
    <property type="project" value="EnsemblMetazoa"/>
</dbReference>
<dbReference type="OrthoDB" id="422005at2759"/>
<keyword evidence="7" id="KW-1185">Reference proteome</keyword>
<dbReference type="PANTHER" id="PTHR46109:SF1">
    <property type="entry name" value="PROTEIN LIN-28 HOMOLOG"/>
    <property type="match status" value="1"/>
</dbReference>
<evidence type="ECO:0000256" key="4">
    <source>
        <dbReference type="SAM" id="MobiDB-lite"/>
    </source>
</evidence>
<dbReference type="GO" id="GO:0005634">
    <property type="term" value="C:nucleus"/>
    <property type="evidence" value="ECO:0007669"/>
    <property type="project" value="TreeGrafter"/>
</dbReference>
<feature type="region of interest" description="Disordered" evidence="4">
    <location>
        <begin position="1"/>
        <end position="30"/>
    </location>
</feature>
<dbReference type="GO" id="GO:0060250">
    <property type="term" value="P:germ-line stem-cell niche homeostasis"/>
    <property type="evidence" value="ECO:0007669"/>
    <property type="project" value="EnsemblMetazoa"/>
</dbReference>
<dbReference type="KEGG" id="dya:Dyak_GE27774"/>
<dbReference type="AlphaFoldDB" id="A0A0R1DW02"/>
<dbReference type="SMART" id="SM00343">
    <property type="entry name" value="ZnF_C2HC"/>
    <property type="match status" value="2"/>
</dbReference>
<proteinExistence type="inferred from homology"/>
<comment type="subcellular location">
    <subcellularLocation>
        <location evidence="1">Cytoplasm</location>
    </subcellularLocation>
</comment>
<reference evidence="6 7" key="1">
    <citation type="journal article" date="2007" name="Nature">
        <title>Evolution of genes and genomes on the Drosophila phylogeny.</title>
        <authorList>
            <consortium name="Drosophila 12 Genomes Consortium"/>
            <person name="Clark A.G."/>
            <person name="Eisen M.B."/>
            <person name="Smith D.R."/>
            <person name="Bergman C.M."/>
            <person name="Oliver B."/>
            <person name="Markow T.A."/>
            <person name="Kaufman T.C."/>
            <person name="Kellis M."/>
            <person name="Gelbart W."/>
            <person name="Iyer V.N."/>
            <person name="Pollard D.A."/>
            <person name="Sackton T.B."/>
            <person name="Larracuente A.M."/>
            <person name="Singh N.D."/>
            <person name="Abad J.P."/>
            <person name="Abt D.N."/>
            <person name="Adryan B."/>
            <person name="Aguade M."/>
            <person name="Akashi H."/>
            <person name="Anderson W.W."/>
            <person name="Aquadro C.F."/>
            <person name="Ardell D.H."/>
            <person name="Arguello R."/>
            <person name="Artieri C.G."/>
            <person name="Barbash D.A."/>
            <person name="Barker D."/>
            <person name="Barsanti P."/>
            <person name="Batterham P."/>
            <person name="Batzoglou S."/>
            <person name="Begun D."/>
            <person name="Bhutkar A."/>
            <person name="Blanco E."/>
            <person name="Bosak S.A."/>
            <person name="Bradley R.K."/>
            <person name="Brand A.D."/>
            <person name="Brent M.R."/>
            <person name="Brooks A.N."/>
            <person name="Brown R.H."/>
            <person name="Butlin R.K."/>
            <person name="Caggese C."/>
            <person name="Calvi B.R."/>
            <person name="Bernardo de Carvalho A."/>
            <person name="Caspi A."/>
            <person name="Castrezana S."/>
            <person name="Celniker S.E."/>
            <person name="Chang J.L."/>
            <person name="Chapple C."/>
            <person name="Chatterji S."/>
            <person name="Chinwalla A."/>
            <person name="Civetta A."/>
            <person name="Clifton S.W."/>
            <person name="Comeron J.M."/>
            <person name="Costello J.C."/>
            <person name="Coyne J.A."/>
            <person name="Daub J."/>
            <person name="David R.G."/>
            <person name="Delcher A.L."/>
            <person name="Delehaunty K."/>
            <person name="Do C.B."/>
            <person name="Ebling H."/>
            <person name="Edwards K."/>
            <person name="Eickbush T."/>
            <person name="Evans J.D."/>
            <person name="Filipski A."/>
            <person name="Findeiss S."/>
            <person name="Freyhult E."/>
            <person name="Fulton L."/>
            <person name="Fulton R."/>
            <person name="Garcia A.C."/>
            <person name="Gardiner A."/>
            <person name="Garfield D.A."/>
            <person name="Garvin B.E."/>
            <person name="Gibson G."/>
            <person name="Gilbert D."/>
            <person name="Gnerre S."/>
            <person name="Godfrey J."/>
            <person name="Good R."/>
            <person name="Gotea V."/>
            <person name="Gravely B."/>
            <person name="Greenberg A.J."/>
            <person name="Griffiths-Jones S."/>
            <person name="Gross S."/>
            <person name="Guigo R."/>
            <person name="Gustafson E.A."/>
            <person name="Haerty W."/>
            <person name="Hahn M.W."/>
            <person name="Halligan D.L."/>
            <person name="Halpern A.L."/>
            <person name="Halter G.M."/>
            <person name="Han M.V."/>
            <person name="Heger A."/>
            <person name="Hillier L."/>
            <person name="Hinrichs A.S."/>
            <person name="Holmes I."/>
            <person name="Hoskins R.A."/>
            <person name="Hubisz M.J."/>
            <person name="Hultmark D."/>
            <person name="Huntley M.A."/>
            <person name="Jaffe D.B."/>
            <person name="Jagadeeshan S."/>
            <person name="Jeck W.R."/>
            <person name="Johnson J."/>
            <person name="Jones C.D."/>
            <person name="Jordan W.C."/>
            <person name="Karpen G.H."/>
            <person name="Kataoka E."/>
            <person name="Keightley P.D."/>
            <person name="Kheradpour P."/>
            <person name="Kirkness E.F."/>
            <person name="Koerich L.B."/>
            <person name="Kristiansen K."/>
            <person name="Kudrna D."/>
            <person name="Kulathinal R.J."/>
            <person name="Kumar S."/>
            <person name="Kwok R."/>
            <person name="Lander E."/>
            <person name="Langley C.H."/>
            <person name="Lapoint R."/>
            <person name="Lazzaro B.P."/>
            <person name="Lee S.J."/>
            <person name="Levesque L."/>
            <person name="Li R."/>
            <person name="Lin C.F."/>
            <person name="Lin M.F."/>
            <person name="Lindblad-Toh K."/>
            <person name="Llopart A."/>
            <person name="Long M."/>
            <person name="Low L."/>
            <person name="Lozovsky E."/>
            <person name="Lu J."/>
            <person name="Luo M."/>
            <person name="Machado C.A."/>
            <person name="Makalowski W."/>
            <person name="Marzo M."/>
            <person name="Matsuda M."/>
            <person name="Matzkin L."/>
            <person name="McAllister B."/>
            <person name="McBride C.S."/>
            <person name="McKernan B."/>
            <person name="McKernan K."/>
            <person name="Mendez-Lago M."/>
            <person name="Minx P."/>
            <person name="Mollenhauer M.U."/>
            <person name="Montooth K."/>
            <person name="Mount S.M."/>
            <person name="Mu X."/>
            <person name="Myers E."/>
            <person name="Negre B."/>
            <person name="Newfeld S."/>
            <person name="Nielsen R."/>
            <person name="Noor M.A."/>
            <person name="O'Grady P."/>
            <person name="Pachter L."/>
            <person name="Papaceit M."/>
            <person name="Parisi M.J."/>
            <person name="Parisi M."/>
            <person name="Parts L."/>
            <person name="Pedersen J.S."/>
            <person name="Pesole G."/>
            <person name="Phillippy A.M."/>
            <person name="Ponting C.P."/>
            <person name="Pop M."/>
            <person name="Porcelli D."/>
            <person name="Powell J.R."/>
            <person name="Prohaska S."/>
            <person name="Pruitt K."/>
            <person name="Puig M."/>
            <person name="Quesneville H."/>
            <person name="Ram K.R."/>
            <person name="Rand D."/>
            <person name="Rasmussen M.D."/>
            <person name="Reed L.K."/>
            <person name="Reenan R."/>
            <person name="Reily A."/>
            <person name="Remington K.A."/>
            <person name="Rieger T.T."/>
            <person name="Ritchie M.G."/>
            <person name="Robin C."/>
            <person name="Rogers Y.H."/>
            <person name="Rohde C."/>
            <person name="Rozas J."/>
            <person name="Rubenfield M.J."/>
            <person name="Ruiz A."/>
            <person name="Russo S."/>
            <person name="Salzberg S.L."/>
            <person name="Sanchez-Gracia A."/>
            <person name="Saranga D.J."/>
            <person name="Sato H."/>
            <person name="Schaeffer S.W."/>
            <person name="Schatz M.C."/>
            <person name="Schlenke T."/>
            <person name="Schwartz R."/>
            <person name="Segarra C."/>
            <person name="Singh R.S."/>
            <person name="Sirot L."/>
            <person name="Sirota M."/>
            <person name="Sisneros N.B."/>
            <person name="Smith C.D."/>
            <person name="Smith T.F."/>
            <person name="Spieth J."/>
            <person name="Stage D.E."/>
            <person name="Stark A."/>
            <person name="Stephan W."/>
            <person name="Strausberg R.L."/>
            <person name="Strempel S."/>
            <person name="Sturgill D."/>
            <person name="Sutton G."/>
            <person name="Sutton G.G."/>
            <person name="Tao W."/>
            <person name="Teichmann S."/>
            <person name="Tobari Y.N."/>
            <person name="Tomimura Y."/>
            <person name="Tsolas J.M."/>
            <person name="Valente V.L."/>
            <person name="Venter E."/>
            <person name="Venter J.C."/>
            <person name="Vicario S."/>
            <person name="Vieira F.G."/>
            <person name="Vilella A.J."/>
            <person name="Villasante A."/>
            <person name="Walenz B."/>
            <person name="Wang J."/>
            <person name="Wasserman M."/>
            <person name="Watts T."/>
            <person name="Wilson D."/>
            <person name="Wilson R.K."/>
            <person name="Wing R.A."/>
            <person name="Wolfner M.F."/>
            <person name="Wong A."/>
            <person name="Wong G.K."/>
            <person name="Wu C.I."/>
            <person name="Wu G."/>
            <person name="Yamamoto D."/>
            <person name="Yang H.P."/>
            <person name="Yang S.P."/>
            <person name="Yorke J.A."/>
            <person name="Yoshida K."/>
            <person name="Zdobnov E."/>
            <person name="Zhang P."/>
            <person name="Zhang Y."/>
            <person name="Zimin A.V."/>
            <person name="Baldwin J."/>
            <person name="Abdouelleil A."/>
            <person name="Abdulkadir J."/>
            <person name="Abebe A."/>
            <person name="Abera B."/>
            <person name="Abreu J."/>
            <person name="Acer S.C."/>
            <person name="Aftuck L."/>
            <person name="Alexander A."/>
            <person name="An P."/>
            <person name="Anderson E."/>
            <person name="Anderson S."/>
            <person name="Arachi H."/>
            <person name="Azer M."/>
            <person name="Bachantsang P."/>
            <person name="Barry A."/>
            <person name="Bayul T."/>
            <person name="Berlin A."/>
            <person name="Bessette D."/>
            <person name="Bloom T."/>
            <person name="Blye J."/>
            <person name="Boguslavskiy L."/>
            <person name="Bonnet C."/>
            <person name="Boukhgalter B."/>
            <person name="Bourzgui I."/>
            <person name="Brown A."/>
            <person name="Cahill P."/>
            <person name="Channer S."/>
            <person name="Cheshatsang Y."/>
            <person name="Chuda L."/>
            <person name="Citroen M."/>
            <person name="Collymore A."/>
            <person name="Cooke P."/>
            <person name="Costello M."/>
            <person name="D'Aco K."/>
            <person name="Daza R."/>
            <person name="De Haan G."/>
            <person name="DeGray S."/>
            <person name="DeMaso C."/>
            <person name="Dhargay N."/>
            <person name="Dooley K."/>
            <person name="Dooley E."/>
            <person name="Doricent M."/>
            <person name="Dorje P."/>
            <person name="Dorjee K."/>
            <person name="Dupes A."/>
            <person name="Elong R."/>
            <person name="Falk J."/>
            <person name="Farina A."/>
            <person name="Faro S."/>
            <person name="Ferguson D."/>
            <person name="Fisher S."/>
            <person name="Foley C.D."/>
            <person name="Franke A."/>
            <person name="Friedrich D."/>
            <person name="Gadbois L."/>
            <person name="Gearin G."/>
            <person name="Gearin C.R."/>
            <person name="Giannoukos G."/>
            <person name="Goode T."/>
            <person name="Graham J."/>
            <person name="Grandbois E."/>
            <person name="Grewal S."/>
            <person name="Gyaltsen K."/>
            <person name="Hafez N."/>
            <person name="Hagos B."/>
            <person name="Hall J."/>
            <person name="Henson C."/>
            <person name="Hollinger A."/>
            <person name="Honan T."/>
            <person name="Huard M.D."/>
            <person name="Hughes L."/>
            <person name="Hurhula B."/>
            <person name="Husby M.E."/>
            <person name="Kamat A."/>
            <person name="Kanga B."/>
            <person name="Kashin S."/>
            <person name="Khazanovich D."/>
            <person name="Kisner P."/>
            <person name="Lance K."/>
            <person name="Lara M."/>
            <person name="Lee W."/>
            <person name="Lennon N."/>
            <person name="Letendre F."/>
            <person name="LeVine R."/>
            <person name="Lipovsky A."/>
            <person name="Liu X."/>
            <person name="Liu J."/>
            <person name="Liu S."/>
            <person name="Lokyitsang T."/>
            <person name="Lokyitsang Y."/>
            <person name="Lubonja R."/>
            <person name="Lui A."/>
            <person name="MacDonald P."/>
            <person name="Magnisalis V."/>
            <person name="Maru K."/>
            <person name="Matthews C."/>
            <person name="McCusker W."/>
            <person name="McDonough S."/>
            <person name="Mehta T."/>
            <person name="Meldrim J."/>
            <person name="Meneus L."/>
            <person name="Mihai O."/>
            <person name="Mihalev A."/>
            <person name="Mihova T."/>
            <person name="Mittelman R."/>
            <person name="Mlenga V."/>
            <person name="Montmayeur A."/>
            <person name="Mulrain L."/>
            <person name="Navidi A."/>
            <person name="Naylor J."/>
            <person name="Negash T."/>
            <person name="Nguyen T."/>
            <person name="Nguyen N."/>
            <person name="Nicol R."/>
            <person name="Norbu C."/>
            <person name="Norbu N."/>
            <person name="Novod N."/>
            <person name="O'Neill B."/>
            <person name="Osman S."/>
            <person name="Markiewicz E."/>
            <person name="Oyono O.L."/>
            <person name="Patti C."/>
            <person name="Phunkhang P."/>
            <person name="Pierre F."/>
            <person name="Priest M."/>
            <person name="Raghuraman S."/>
            <person name="Rege F."/>
            <person name="Reyes R."/>
            <person name="Rise C."/>
            <person name="Rogov P."/>
            <person name="Ross K."/>
            <person name="Ryan E."/>
            <person name="Settipalli S."/>
            <person name="Shea T."/>
            <person name="Sherpa N."/>
            <person name="Shi L."/>
            <person name="Shih D."/>
            <person name="Sparrow T."/>
            <person name="Spaulding J."/>
            <person name="Stalker J."/>
            <person name="Stange-Thomann N."/>
            <person name="Stavropoulos S."/>
            <person name="Stone C."/>
            <person name="Strader C."/>
            <person name="Tesfaye S."/>
            <person name="Thomson T."/>
            <person name="Thoulutsang Y."/>
            <person name="Thoulutsang D."/>
            <person name="Topham K."/>
            <person name="Topping I."/>
            <person name="Tsamla T."/>
            <person name="Vassiliev H."/>
            <person name="Vo A."/>
            <person name="Wangchuk T."/>
            <person name="Wangdi T."/>
            <person name="Weiand M."/>
            <person name="Wilkinson J."/>
            <person name="Wilson A."/>
            <person name="Yadav S."/>
            <person name="Young G."/>
            <person name="Yu Q."/>
            <person name="Zembek L."/>
            <person name="Zhong D."/>
            <person name="Zimmer A."/>
            <person name="Zwirko Z."/>
            <person name="Jaffe D.B."/>
            <person name="Alvarez P."/>
            <person name="Brockman W."/>
            <person name="Butler J."/>
            <person name="Chin C."/>
            <person name="Gnerre S."/>
            <person name="Grabherr M."/>
            <person name="Kleber M."/>
            <person name="Mauceli E."/>
            <person name="MacCallum I."/>
        </authorList>
    </citation>
    <scope>NUCLEOTIDE SEQUENCE [LARGE SCALE GENOMIC DNA]</scope>
    <source>
        <strain evidence="7">Tai18E2 / Tucson 14021-0261.01</strain>
    </source>
</reference>
<dbReference type="PROSITE" id="PS51857">
    <property type="entry name" value="CSD_2"/>
    <property type="match status" value="1"/>
</dbReference>
<organism evidence="6 7">
    <name type="scientific">Drosophila yakuba</name>
    <name type="common">Fruit fly</name>
    <dbReference type="NCBI Taxonomy" id="7245"/>
    <lineage>
        <taxon>Eukaryota</taxon>
        <taxon>Metazoa</taxon>
        <taxon>Ecdysozoa</taxon>
        <taxon>Arthropoda</taxon>
        <taxon>Hexapoda</taxon>
        <taxon>Insecta</taxon>
        <taxon>Pterygota</taxon>
        <taxon>Neoptera</taxon>
        <taxon>Endopterygota</taxon>
        <taxon>Diptera</taxon>
        <taxon>Brachycera</taxon>
        <taxon>Muscomorpha</taxon>
        <taxon>Ephydroidea</taxon>
        <taxon>Drosophilidae</taxon>
        <taxon>Drosophila</taxon>
        <taxon>Sophophora</taxon>
    </lineage>
</organism>
<dbReference type="GO" id="GO:0046628">
    <property type="term" value="P:positive regulation of insulin receptor signaling pathway"/>
    <property type="evidence" value="ECO:0007669"/>
    <property type="project" value="EnsemblMetazoa"/>
</dbReference>
<dbReference type="GO" id="GO:0098724">
    <property type="term" value="P:symmetric stem cell division"/>
    <property type="evidence" value="ECO:0007669"/>
    <property type="project" value="EnsemblMetazoa"/>
</dbReference>
<dbReference type="SUPFAM" id="SSF57756">
    <property type="entry name" value="Retrovirus zinc finger-like domains"/>
    <property type="match status" value="1"/>
</dbReference>
<reference evidence="6 7" key="2">
    <citation type="journal article" date="2007" name="PLoS Biol.">
        <title>Principles of genome evolution in the Drosophila melanogaster species group.</title>
        <authorList>
            <person name="Ranz J.M."/>
            <person name="Maurin D."/>
            <person name="Chan Y.S."/>
            <person name="von Grotthuss M."/>
            <person name="Hillier L.W."/>
            <person name="Roote J."/>
            <person name="Ashburner M."/>
            <person name="Bergman C.M."/>
        </authorList>
    </citation>
    <scope>NUCLEOTIDE SEQUENCE [LARGE SCALE GENOMIC DNA]</scope>
    <source>
        <strain evidence="7">Tai18E2 / Tucson 14021-0261.01</strain>
    </source>
</reference>
<comment type="similarity">
    <text evidence="2">Belongs to the lin-28 family.</text>
</comment>
<dbReference type="PANTHER" id="PTHR46109">
    <property type="entry name" value="PROTEIN LIN-28"/>
    <property type="match status" value="1"/>
</dbReference>
<dbReference type="Gene3D" id="2.40.50.140">
    <property type="entry name" value="Nucleic acid-binding proteins"/>
    <property type="match status" value="1"/>
</dbReference>
<gene>
    <name evidence="6" type="primary">Dyak\GE27774</name>
    <name evidence="6" type="synonym">GE27774</name>
    <name evidence="6" type="ORF">Dyak_GE27774</name>
</gene>
<dbReference type="GO" id="GO:0070935">
    <property type="term" value="P:3'-UTR-mediated mRNA stabilization"/>
    <property type="evidence" value="ECO:0007669"/>
    <property type="project" value="EnsemblMetazoa"/>
</dbReference>
<dbReference type="GO" id="GO:0008270">
    <property type="term" value="F:zinc ion binding"/>
    <property type="evidence" value="ECO:0007669"/>
    <property type="project" value="InterPro"/>
</dbReference>
<dbReference type="EMBL" id="CM000159">
    <property type="protein sequence ID" value="KRK01245.1"/>
    <property type="molecule type" value="Genomic_DNA"/>
</dbReference>
<evidence type="ECO:0000256" key="3">
    <source>
        <dbReference type="ARBA" id="ARBA00022490"/>
    </source>
</evidence>
<dbReference type="InterPro" id="IPR012340">
    <property type="entry name" value="NA-bd_OB-fold"/>
</dbReference>
<dbReference type="GO" id="GO:0048621">
    <property type="term" value="P:post-embryonic digestive tract morphogenesis"/>
    <property type="evidence" value="ECO:0007669"/>
    <property type="project" value="EnsemblMetazoa"/>
</dbReference>
<feature type="region of interest" description="Disordered" evidence="4">
    <location>
        <begin position="164"/>
        <end position="196"/>
    </location>
</feature>
<feature type="compositionally biased region" description="Polar residues" evidence="4">
    <location>
        <begin position="1"/>
        <end position="13"/>
    </location>
</feature>
<dbReference type="GO" id="GO:0048477">
    <property type="term" value="P:oogenesis"/>
    <property type="evidence" value="ECO:0007669"/>
    <property type="project" value="EnsemblMetazoa"/>
</dbReference>
<dbReference type="PRINTS" id="PR00050">
    <property type="entry name" value="COLDSHOCK"/>
</dbReference>
<dbReference type="Proteomes" id="UP000002282">
    <property type="component" value="Chromosome 3L"/>
</dbReference>